<name>A0A1I5UWL7_9BACT</name>
<dbReference type="AlphaFoldDB" id="A0A1I5UWL7"/>
<dbReference type="Proteomes" id="UP000199227">
    <property type="component" value="Unassembled WGS sequence"/>
</dbReference>
<proteinExistence type="predicted"/>
<evidence type="ECO:0000313" key="1">
    <source>
        <dbReference type="EMBL" id="SFP99655.1"/>
    </source>
</evidence>
<organism evidence="1 2">
    <name type="scientific">Hydrogenimonas thermophila</name>
    <dbReference type="NCBI Taxonomy" id="223786"/>
    <lineage>
        <taxon>Bacteria</taxon>
        <taxon>Pseudomonadati</taxon>
        <taxon>Campylobacterota</taxon>
        <taxon>Epsilonproteobacteria</taxon>
        <taxon>Campylobacterales</taxon>
        <taxon>Hydrogenimonadaceae</taxon>
        <taxon>Hydrogenimonas</taxon>
    </lineage>
</organism>
<gene>
    <name evidence="1" type="ORF">SAMN05216234_1741</name>
</gene>
<dbReference type="EMBL" id="FOXB01000074">
    <property type="protein sequence ID" value="SFP99655.1"/>
    <property type="molecule type" value="Genomic_DNA"/>
</dbReference>
<keyword evidence="2" id="KW-1185">Reference proteome</keyword>
<reference evidence="1 2" key="1">
    <citation type="submission" date="2016-10" db="EMBL/GenBank/DDBJ databases">
        <authorList>
            <person name="de Groot N.N."/>
        </authorList>
    </citation>
    <scope>NUCLEOTIDE SEQUENCE [LARGE SCALE GENOMIC DNA]</scope>
    <source>
        <strain evidence="1 2">EP1-55-1</strain>
    </source>
</reference>
<evidence type="ECO:0000313" key="2">
    <source>
        <dbReference type="Proteomes" id="UP000199227"/>
    </source>
</evidence>
<sequence length="256" mass="29583">MADTTSLVYEREREIVDNQTGEVLKTEQDRIIKVSKTPDFVMMFTENLGALMRLTKSEISVLSVILQRYVMRGNAVVLDTKIRKLIVEAAELKSLSTLRTILYNLKKKQIFLENETDGLLYINPYLFGKGSWNEIRKLRQEFIWEWDFEKNEVKQITGTAATYEDAEAIKNMQIIDAKEEKNGNKIERTILVEEAEEEQKTKGLGRLKAILEKKKNASSKEVEQKMKLIGIANGKIGDIDVKEEYRKHLEEKYGEA</sequence>
<protein>
    <submittedName>
        <fullName evidence="1">Replication protein (RepL)</fullName>
    </submittedName>
</protein>
<accession>A0A1I5UWL7</accession>
<dbReference type="RefSeq" id="WP_092914307.1">
    <property type="nucleotide sequence ID" value="NZ_FOXB01000074.1"/>
</dbReference>
<dbReference type="STRING" id="223786.SAMN05216234_1741"/>